<reference evidence="1 2" key="1">
    <citation type="submission" date="2023-01" db="EMBL/GenBank/DDBJ databases">
        <authorList>
            <person name="Whitehead M."/>
        </authorList>
    </citation>
    <scope>NUCLEOTIDE SEQUENCE [LARGE SCALE GENOMIC DNA]</scope>
</reference>
<dbReference type="AlphaFoldDB" id="A0AAV0XYW7"/>
<dbReference type="EMBL" id="CARXXK010001128">
    <property type="protein sequence ID" value="CAI6373805.1"/>
    <property type="molecule type" value="Genomic_DNA"/>
</dbReference>
<protein>
    <submittedName>
        <fullName evidence="1">Uncharacterized protein</fullName>
    </submittedName>
</protein>
<proteinExistence type="predicted"/>
<keyword evidence="2" id="KW-1185">Reference proteome</keyword>
<organism evidence="1 2">
    <name type="scientific">Macrosiphum euphorbiae</name>
    <name type="common">potato aphid</name>
    <dbReference type="NCBI Taxonomy" id="13131"/>
    <lineage>
        <taxon>Eukaryota</taxon>
        <taxon>Metazoa</taxon>
        <taxon>Ecdysozoa</taxon>
        <taxon>Arthropoda</taxon>
        <taxon>Hexapoda</taxon>
        <taxon>Insecta</taxon>
        <taxon>Pterygota</taxon>
        <taxon>Neoptera</taxon>
        <taxon>Paraneoptera</taxon>
        <taxon>Hemiptera</taxon>
        <taxon>Sternorrhyncha</taxon>
        <taxon>Aphidomorpha</taxon>
        <taxon>Aphidoidea</taxon>
        <taxon>Aphididae</taxon>
        <taxon>Macrosiphini</taxon>
        <taxon>Macrosiphum</taxon>
    </lineage>
</organism>
<accession>A0AAV0XYW7</accession>
<sequence>MELPRTYIRIDVSHMVYIFCRTKCLIGHKRRTLKEFYVCCLRLLLTSKDLNTFAKLLDAIFTVTLSETDGDYKETKTPSELSRQYLLDCMKGLSKDDQFEENDPAVTTDINEDNIIDEEASTACINEFITDILNGSTIKAAVTGDRISAYYLPELVPHVIRWCQDFPLWTSVMLHKYNSPYDIATSATVEGDFNTLKNQILRFEQKPMSIDRFVVRHLKSIDGSTKIMRSSQIKNKCQLNDKKSSDEDSVCLFKSNVSTPTFLGKSFDELKEEKTITGYEQNQESVAYDYSSDEDSVSLFKTNVCKTIFLSKSFDELKEGKTSTGYEQNQESFVYDKSSDEECLIIKKSKKNQNIFLDISSPEKSPEHNKNVESLQTVTGKKIDTSILEQETWRGLGGNPNFELDTNLSLIAEKPKNRPGHMYLKLIGY</sequence>
<comment type="caution">
    <text evidence="1">The sequence shown here is derived from an EMBL/GenBank/DDBJ whole genome shotgun (WGS) entry which is preliminary data.</text>
</comment>
<evidence type="ECO:0000313" key="1">
    <source>
        <dbReference type="EMBL" id="CAI6373805.1"/>
    </source>
</evidence>
<gene>
    <name evidence="1" type="ORF">MEUPH1_LOCUS27506</name>
</gene>
<name>A0AAV0XYW7_9HEMI</name>
<dbReference type="Proteomes" id="UP001160148">
    <property type="component" value="Unassembled WGS sequence"/>
</dbReference>
<evidence type="ECO:0000313" key="2">
    <source>
        <dbReference type="Proteomes" id="UP001160148"/>
    </source>
</evidence>